<evidence type="ECO:0000313" key="3">
    <source>
        <dbReference type="EMBL" id="EXL10426.1"/>
    </source>
</evidence>
<proteinExistence type="predicted"/>
<feature type="domain" description="Methyltransferase type 11" evidence="2">
    <location>
        <begin position="86"/>
        <end position="130"/>
    </location>
</feature>
<evidence type="ECO:0000259" key="2">
    <source>
        <dbReference type="Pfam" id="PF08241"/>
    </source>
</evidence>
<comment type="caution">
    <text evidence="3">The sequence shown here is derived from an EMBL/GenBank/DDBJ whole genome shotgun (WGS) entry which is preliminary data.</text>
</comment>
<dbReference type="Gene3D" id="3.40.50.150">
    <property type="entry name" value="Vaccinia Virus protein VP39"/>
    <property type="match status" value="1"/>
</dbReference>
<dbReference type="RefSeq" id="WP_051520307.1">
    <property type="nucleotide sequence ID" value="NZ_KK073877.1"/>
</dbReference>
<keyword evidence="3" id="KW-0489">Methyltransferase</keyword>
<dbReference type="EMBL" id="JENY01000001">
    <property type="protein sequence ID" value="EXL10426.1"/>
    <property type="molecule type" value="Genomic_DNA"/>
</dbReference>
<dbReference type="STRING" id="69279.BG36_00760"/>
<reference evidence="4 6" key="2">
    <citation type="submission" date="2019-03" db="EMBL/GenBank/DDBJ databases">
        <title>Genomic Encyclopedia of Type Strains, Phase IV (KMG-IV): sequencing the most valuable type-strain genomes for metagenomic binning, comparative biology and taxonomic classification.</title>
        <authorList>
            <person name="Goeker M."/>
        </authorList>
    </citation>
    <scope>NUCLEOTIDE SEQUENCE [LARGE SCALE GENOMIC DNA]</scope>
    <source>
        <strain evidence="4 6">DSM 11603</strain>
    </source>
</reference>
<dbReference type="Proteomes" id="UP000019849">
    <property type="component" value="Unassembled WGS sequence"/>
</dbReference>
<dbReference type="eggNOG" id="COG2226">
    <property type="taxonomic scope" value="Bacteria"/>
</dbReference>
<dbReference type="InterPro" id="IPR029063">
    <property type="entry name" value="SAM-dependent_MTases_sf"/>
</dbReference>
<reference evidence="3 5" key="1">
    <citation type="submission" date="2014-02" db="EMBL/GenBank/DDBJ databases">
        <title>Aquamicrobium defluvii Genome sequencing.</title>
        <authorList>
            <person name="Wang X."/>
        </authorList>
    </citation>
    <scope>NUCLEOTIDE SEQUENCE [LARGE SCALE GENOMIC DNA]</scope>
    <source>
        <strain evidence="3 5">W13Z1</strain>
    </source>
</reference>
<accession>A0A011UW56</accession>
<dbReference type="Pfam" id="PF08241">
    <property type="entry name" value="Methyltransf_11"/>
    <property type="match status" value="1"/>
</dbReference>
<keyword evidence="3" id="KW-0808">Transferase</keyword>
<dbReference type="Proteomes" id="UP000294958">
    <property type="component" value="Unassembled WGS sequence"/>
</dbReference>
<dbReference type="OrthoDB" id="9800231at2"/>
<gene>
    <name evidence="3" type="ORF">BG36_00760</name>
    <name evidence="4" type="ORF">DES43_103153</name>
</gene>
<evidence type="ECO:0000313" key="6">
    <source>
        <dbReference type="Proteomes" id="UP000294958"/>
    </source>
</evidence>
<dbReference type="SUPFAM" id="SSF53335">
    <property type="entry name" value="S-adenosyl-L-methionine-dependent methyltransferases"/>
    <property type="match status" value="1"/>
</dbReference>
<feature type="region of interest" description="Disordered" evidence="1">
    <location>
        <begin position="242"/>
        <end position="276"/>
    </location>
</feature>
<protein>
    <submittedName>
        <fullName evidence="4">Methyltransferase family protein</fullName>
    </submittedName>
    <submittedName>
        <fullName evidence="3">SAM-dependent methyltransferase</fullName>
    </submittedName>
</protein>
<organism evidence="3 5">
    <name type="scientific">Aquamicrobium defluvii</name>
    <dbReference type="NCBI Taxonomy" id="69279"/>
    <lineage>
        <taxon>Bacteria</taxon>
        <taxon>Pseudomonadati</taxon>
        <taxon>Pseudomonadota</taxon>
        <taxon>Alphaproteobacteria</taxon>
        <taxon>Hyphomicrobiales</taxon>
        <taxon>Phyllobacteriaceae</taxon>
        <taxon>Aquamicrobium</taxon>
    </lineage>
</organism>
<dbReference type="EMBL" id="SNZF01000003">
    <property type="protein sequence ID" value="TDR37225.1"/>
    <property type="molecule type" value="Genomic_DNA"/>
</dbReference>
<keyword evidence="6" id="KW-1185">Reference proteome</keyword>
<dbReference type="GO" id="GO:0008757">
    <property type="term" value="F:S-adenosylmethionine-dependent methyltransferase activity"/>
    <property type="evidence" value="ECO:0007669"/>
    <property type="project" value="InterPro"/>
</dbReference>
<evidence type="ECO:0000256" key="1">
    <source>
        <dbReference type="SAM" id="MobiDB-lite"/>
    </source>
</evidence>
<evidence type="ECO:0000313" key="4">
    <source>
        <dbReference type="EMBL" id="TDR37225.1"/>
    </source>
</evidence>
<evidence type="ECO:0000313" key="5">
    <source>
        <dbReference type="Proteomes" id="UP000019849"/>
    </source>
</evidence>
<dbReference type="HOGENOM" id="CLU_048277_0_0_5"/>
<name>A0A011UW56_9HYPH</name>
<dbReference type="AlphaFoldDB" id="A0A011UW56"/>
<dbReference type="GO" id="GO:0032259">
    <property type="term" value="P:methylation"/>
    <property type="evidence" value="ECO:0007669"/>
    <property type="project" value="UniProtKB-KW"/>
</dbReference>
<sequence length="276" mass="30763">MHSDIVDLRSFYASPLGRLAERSITMALSSIWAPVPNERLVGLGYALPWLERFGSDAERVFAFMPATQGAVIWPSSGPASTALVFDEEMPLMDSSIDRMLLVHSLEHAENPRETLNEIWRVLSPAGRVVIVVPNRRGVWARFEHTPFGTGRPYSRGQLGELLREANFTPAAWSDALFFPPSRRRFMMRLHGLLESGGRRLWPIFSGVIAVEAQKRLYQGIPAAQRASRRVFVPVLSPQGAPSLGMRFDPDSAPDEARPGQARSGIPTFSRSKDVVW</sequence>
<dbReference type="InterPro" id="IPR013216">
    <property type="entry name" value="Methyltransf_11"/>
</dbReference>